<evidence type="ECO:0000313" key="4">
    <source>
        <dbReference type="EMBL" id="GAA4265231.1"/>
    </source>
</evidence>
<keyword evidence="2" id="KW-1133">Transmembrane helix</keyword>
<dbReference type="InterPro" id="IPR002881">
    <property type="entry name" value="DUF58"/>
</dbReference>
<sequence length="422" mass="44855">MPPALTRALQRWPRPTRRGVAAAAAGVIVAVTGYLLTSLPLVFAGVALVVLVAASVVAVGIRVPALTIARRFSPDRAVAGWSVVESLVISAPASSSPVAVRVRETVAWRVMADDEAVVATIPPGGGARVVFDHDDLPRGRHRIGPARVDVVESFGLARRSVQIEGRSELVVFPEVVAVGHGRESRSLGDGARQRRDHSLAGGQDDPITREYRQGDAMRRVHWRATARQGELMVRQEEQHGLPSARVVLPVTRANWRDAHPALGSGLPVSDGFEWAVSMAASIAIEYGLAGSQTRVTSLEGDTIALHDPSTTPLFLELLSDIALDDVVDERSPEPTPREPVIALVSSLAPAELDELGRSRGPGVGGVAIVVHLDTDPLTPDDVARDSPREVAAALRQSGWRVIESDSSADRARVLLMDGVLGG</sequence>
<organism evidence="4 5">
    <name type="scientific">Frondihabitans peucedani</name>
    <dbReference type="NCBI Taxonomy" id="598626"/>
    <lineage>
        <taxon>Bacteria</taxon>
        <taxon>Bacillati</taxon>
        <taxon>Actinomycetota</taxon>
        <taxon>Actinomycetes</taxon>
        <taxon>Micrococcales</taxon>
        <taxon>Microbacteriaceae</taxon>
        <taxon>Frondihabitans</taxon>
    </lineage>
</organism>
<proteinExistence type="predicted"/>
<comment type="caution">
    <text evidence="4">The sequence shown here is derived from an EMBL/GenBank/DDBJ whole genome shotgun (WGS) entry which is preliminary data.</text>
</comment>
<feature type="region of interest" description="Disordered" evidence="1">
    <location>
        <begin position="182"/>
        <end position="208"/>
    </location>
</feature>
<gene>
    <name evidence="4" type="ORF">GCM10022256_08430</name>
</gene>
<dbReference type="Proteomes" id="UP001501594">
    <property type="component" value="Unassembled WGS sequence"/>
</dbReference>
<evidence type="ECO:0000313" key="5">
    <source>
        <dbReference type="Proteomes" id="UP001501594"/>
    </source>
</evidence>
<evidence type="ECO:0000256" key="1">
    <source>
        <dbReference type="SAM" id="MobiDB-lite"/>
    </source>
</evidence>
<feature type="compositionally biased region" description="Basic and acidic residues" evidence="1">
    <location>
        <begin position="182"/>
        <end position="198"/>
    </location>
</feature>
<keyword evidence="2" id="KW-0472">Membrane</keyword>
<dbReference type="RefSeq" id="WP_344793774.1">
    <property type="nucleotide sequence ID" value="NZ_BAABAU010000001.1"/>
</dbReference>
<feature type="domain" description="DUF58" evidence="3">
    <location>
        <begin position="208"/>
        <end position="238"/>
    </location>
</feature>
<name>A0ABP8DZ43_9MICO</name>
<accession>A0ABP8DZ43</accession>
<reference evidence="5" key="1">
    <citation type="journal article" date="2019" name="Int. J. Syst. Evol. Microbiol.">
        <title>The Global Catalogue of Microorganisms (GCM) 10K type strain sequencing project: providing services to taxonomists for standard genome sequencing and annotation.</title>
        <authorList>
            <consortium name="The Broad Institute Genomics Platform"/>
            <consortium name="The Broad Institute Genome Sequencing Center for Infectious Disease"/>
            <person name="Wu L."/>
            <person name="Ma J."/>
        </authorList>
    </citation>
    <scope>NUCLEOTIDE SEQUENCE [LARGE SCALE GENOMIC DNA]</scope>
    <source>
        <strain evidence="5">JCM 17442</strain>
    </source>
</reference>
<protein>
    <submittedName>
        <fullName evidence="4">DUF58 domain-containing protein</fullName>
    </submittedName>
</protein>
<feature type="transmembrane region" description="Helical" evidence="2">
    <location>
        <begin position="42"/>
        <end position="61"/>
    </location>
</feature>
<dbReference type="EMBL" id="BAABAU010000001">
    <property type="protein sequence ID" value="GAA4265231.1"/>
    <property type="molecule type" value="Genomic_DNA"/>
</dbReference>
<dbReference type="PANTHER" id="PTHR34351">
    <property type="entry name" value="SLR1927 PROTEIN-RELATED"/>
    <property type="match status" value="1"/>
</dbReference>
<feature type="transmembrane region" description="Helical" evidence="2">
    <location>
        <begin position="20"/>
        <end position="36"/>
    </location>
</feature>
<dbReference type="Pfam" id="PF01882">
    <property type="entry name" value="DUF58"/>
    <property type="match status" value="1"/>
</dbReference>
<evidence type="ECO:0000256" key="2">
    <source>
        <dbReference type="SAM" id="Phobius"/>
    </source>
</evidence>
<keyword evidence="5" id="KW-1185">Reference proteome</keyword>
<evidence type="ECO:0000259" key="3">
    <source>
        <dbReference type="Pfam" id="PF01882"/>
    </source>
</evidence>
<keyword evidence="2" id="KW-0812">Transmembrane</keyword>
<dbReference type="PANTHER" id="PTHR34351:SF1">
    <property type="entry name" value="SLR1927 PROTEIN"/>
    <property type="match status" value="1"/>
</dbReference>